<keyword evidence="2" id="KW-1185">Reference proteome</keyword>
<comment type="caution">
    <text evidence="1">The sequence shown here is derived from an EMBL/GenBank/DDBJ whole genome shotgun (WGS) entry which is preliminary data.</text>
</comment>
<protein>
    <submittedName>
        <fullName evidence="1">Uncharacterized protein</fullName>
    </submittedName>
</protein>
<evidence type="ECO:0000313" key="2">
    <source>
        <dbReference type="Proteomes" id="UP001553715"/>
    </source>
</evidence>
<reference evidence="1 2" key="1">
    <citation type="submission" date="2024-06" db="EMBL/GenBank/DDBJ databases">
        <title>The Natural Products Discovery Center: Release of the First 8490 Sequenced Strains for Exploring Actinobacteria Biosynthetic Diversity.</title>
        <authorList>
            <person name="Kalkreuter E."/>
            <person name="Kautsar S.A."/>
            <person name="Yang D."/>
            <person name="Bader C.D."/>
            <person name="Teijaro C.N."/>
            <person name="Fluegel L."/>
            <person name="Davis C.M."/>
            <person name="Simpson J.R."/>
            <person name="Lauterbach L."/>
            <person name="Steele A.D."/>
            <person name="Gui C."/>
            <person name="Meng S."/>
            <person name="Li G."/>
            <person name="Viehrig K."/>
            <person name="Ye F."/>
            <person name="Su P."/>
            <person name="Kiefer A.F."/>
            <person name="Nichols A."/>
            <person name="Cepeda A.J."/>
            <person name="Yan W."/>
            <person name="Fan B."/>
            <person name="Jiang Y."/>
            <person name="Adhikari A."/>
            <person name="Zheng C.-J."/>
            <person name="Schuster L."/>
            <person name="Cowan T.M."/>
            <person name="Smanski M.J."/>
            <person name="Chevrette M.G."/>
            <person name="De Carvalho L.P.S."/>
            <person name="Shen B."/>
        </authorList>
    </citation>
    <scope>NUCLEOTIDE SEQUENCE [LARGE SCALE GENOMIC DNA]</scope>
    <source>
        <strain evidence="1 2">NPDC077434</strain>
    </source>
</reference>
<dbReference type="Proteomes" id="UP001553715">
    <property type="component" value="Unassembled WGS sequence"/>
</dbReference>
<dbReference type="RefSeq" id="WP_366232278.1">
    <property type="nucleotide sequence ID" value="NZ_JBFBMH010000002.1"/>
</dbReference>
<evidence type="ECO:0000313" key="1">
    <source>
        <dbReference type="EMBL" id="MEW1973968.1"/>
    </source>
</evidence>
<name>A0ABV3LGU0_9MICO</name>
<accession>A0ABV3LGU0</accession>
<organism evidence="1 2">
    <name type="scientific">Microbacterium profundi</name>
    <dbReference type="NCBI Taxonomy" id="450380"/>
    <lineage>
        <taxon>Bacteria</taxon>
        <taxon>Bacillati</taxon>
        <taxon>Actinomycetota</taxon>
        <taxon>Actinomycetes</taxon>
        <taxon>Micrococcales</taxon>
        <taxon>Microbacteriaceae</taxon>
        <taxon>Microbacterium</taxon>
    </lineage>
</organism>
<proteinExistence type="predicted"/>
<dbReference type="EMBL" id="JBFBMH010000002">
    <property type="protein sequence ID" value="MEW1973968.1"/>
    <property type="molecule type" value="Genomic_DNA"/>
</dbReference>
<gene>
    <name evidence="1" type="ORF">AB0301_02625</name>
</gene>
<sequence length="118" mass="12646">MSTPLHRRSPLEVTERSACMCDHDDVCSSFAPGHALHLIQARLASATPSDWVDGIVEQADAVTGELRVHTLDGDQHTLWNASGAALEAPEGTPVALHSRYHVLAVGRVQFNVAVAATR</sequence>